<name>A0A174RTP7_FLAPL</name>
<reference evidence="2 3" key="1">
    <citation type="submission" date="2015-09" db="EMBL/GenBank/DDBJ databases">
        <authorList>
            <consortium name="Pathogen Informatics"/>
        </authorList>
    </citation>
    <scope>NUCLEOTIDE SEQUENCE [LARGE SCALE GENOMIC DNA]</scope>
    <source>
        <strain evidence="2 3">2789STDY5608854</strain>
    </source>
</reference>
<organism evidence="2 3">
    <name type="scientific">Flavonifractor plautii</name>
    <name type="common">Fusobacterium plautii</name>
    <dbReference type="NCBI Taxonomy" id="292800"/>
    <lineage>
        <taxon>Bacteria</taxon>
        <taxon>Bacillati</taxon>
        <taxon>Bacillota</taxon>
        <taxon>Clostridia</taxon>
        <taxon>Eubacteriales</taxon>
        <taxon>Oscillospiraceae</taxon>
        <taxon>Flavonifractor</taxon>
    </lineage>
</organism>
<sequence>MTYPSSRRDSMAFHTAARLTPRARLISSPDRGFPSRAFNSASTSSRSIRSTSFRPLLYPSPPKSSTYISF</sequence>
<proteinExistence type="predicted"/>
<accession>A0A174RTP7</accession>
<evidence type="ECO:0000313" key="2">
    <source>
        <dbReference type="EMBL" id="CUP85649.1"/>
    </source>
</evidence>
<dbReference type="EMBL" id="CYZT01000530">
    <property type="protein sequence ID" value="CUP85649.1"/>
    <property type="molecule type" value="Genomic_DNA"/>
</dbReference>
<feature type="compositionally biased region" description="Low complexity" evidence="1">
    <location>
        <begin position="35"/>
        <end position="54"/>
    </location>
</feature>
<dbReference type="Proteomes" id="UP000095746">
    <property type="component" value="Unassembled WGS sequence"/>
</dbReference>
<evidence type="ECO:0000256" key="1">
    <source>
        <dbReference type="SAM" id="MobiDB-lite"/>
    </source>
</evidence>
<gene>
    <name evidence="2" type="ORF">ERS852411_03678</name>
</gene>
<protein>
    <submittedName>
        <fullName evidence="2">Uncharacterized protein</fullName>
    </submittedName>
</protein>
<feature type="region of interest" description="Disordered" evidence="1">
    <location>
        <begin position="24"/>
        <end position="70"/>
    </location>
</feature>
<dbReference type="AlphaFoldDB" id="A0A174RTP7"/>
<evidence type="ECO:0000313" key="3">
    <source>
        <dbReference type="Proteomes" id="UP000095746"/>
    </source>
</evidence>